<evidence type="ECO:0000256" key="1">
    <source>
        <dbReference type="SAM" id="MobiDB-lite"/>
    </source>
</evidence>
<dbReference type="KEGG" id="lcf:108882364"/>
<feature type="domain" description="U1-type" evidence="2">
    <location>
        <begin position="691"/>
        <end position="725"/>
    </location>
</feature>
<dbReference type="PANTHER" id="PTHR15577:SF2">
    <property type="entry name" value="ZINC FINGER PROTEIN 318"/>
    <property type="match status" value="1"/>
</dbReference>
<feature type="compositionally biased region" description="Basic and acidic residues" evidence="1">
    <location>
        <begin position="589"/>
        <end position="605"/>
    </location>
</feature>
<feature type="compositionally biased region" description="Polar residues" evidence="1">
    <location>
        <begin position="1476"/>
        <end position="1493"/>
    </location>
</feature>
<feature type="region of interest" description="Disordered" evidence="1">
    <location>
        <begin position="1153"/>
        <end position="1270"/>
    </location>
</feature>
<feature type="compositionally biased region" description="Basic and acidic residues" evidence="1">
    <location>
        <begin position="1509"/>
        <end position="1523"/>
    </location>
</feature>
<evidence type="ECO:0000259" key="2">
    <source>
        <dbReference type="SMART" id="SM00451"/>
    </source>
</evidence>
<feature type="compositionally biased region" description="Polar residues" evidence="1">
    <location>
        <begin position="1330"/>
        <end position="1343"/>
    </location>
</feature>
<feature type="compositionally biased region" description="Basic and acidic residues" evidence="1">
    <location>
        <begin position="616"/>
        <end position="626"/>
    </location>
</feature>
<dbReference type="GO" id="GO:0045893">
    <property type="term" value="P:positive regulation of DNA-templated transcription"/>
    <property type="evidence" value="ECO:0007669"/>
    <property type="project" value="TreeGrafter"/>
</dbReference>
<accession>A0AAJ8B431</accession>
<feature type="region of interest" description="Disordered" evidence="1">
    <location>
        <begin position="808"/>
        <end position="1027"/>
    </location>
</feature>
<dbReference type="CTD" id="24149"/>
<feature type="compositionally biased region" description="Low complexity" evidence="1">
    <location>
        <begin position="1570"/>
        <end position="1581"/>
    </location>
</feature>
<feature type="compositionally biased region" description="Basic and acidic residues" evidence="1">
    <location>
        <begin position="823"/>
        <end position="837"/>
    </location>
</feature>
<feature type="compositionally biased region" description="Basic and acidic residues" evidence="1">
    <location>
        <begin position="27"/>
        <end position="50"/>
    </location>
</feature>
<dbReference type="GO" id="GO:0005654">
    <property type="term" value="C:nucleoplasm"/>
    <property type="evidence" value="ECO:0007669"/>
    <property type="project" value="TreeGrafter"/>
</dbReference>
<feature type="compositionally biased region" description="Pro residues" evidence="1">
    <location>
        <begin position="1360"/>
        <end position="1369"/>
    </location>
</feature>
<feature type="compositionally biased region" description="Pro residues" evidence="1">
    <location>
        <begin position="670"/>
        <end position="685"/>
    </location>
</feature>
<dbReference type="GeneID" id="108882364"/>
<feature type="domain" description="U1-type" evidence="2">
    <location>
        <begin position="759"/>
        <end position="793"/>
    </location>
</feature>
<feature type="region of interest" description="Disordered" evidence="1">
    <location>
        <begin position="159"/>
        <end position="179"/>
    </location>
</feature>
<feature type="region of interest" description="Disordered" evidence="1">
    <location>
        <begin position="221"/>
        <end position="264"/>
    </location>
</feature>
<sequence length="1635" mass="182206">MAAVRAARGVAVDSVSSSSSSSSRSADGSDEKSRKEFKELEMARRRKELEEMLSLPTKSILKKRNDSDDSPSLRSIDSPRGLDGSHMSRVADQLLQAVKGMEPHMVASVLSELRSDPQMAHRAGLNTEIKEILNLLGGAGSGAKSQMRTVDDIDDEEKFLYGDSEDPKPPPVSEPVQHHGLDLYGDVTEEALYGDYPPPKVIISQTYGLPPGASPHLQAPPTMGEEDSRYMSRPTISPDQNITVQVSNPAYPPGTEPLEESERQALEEYEKIQDLLKTIGLDLGVVEISKMAARTKERLQGNKPPKTPTRRRRYSSDSSDGSQGRRGRSRSGSSSSSSSSRSRSRGGSRGGYRGGSWSSNDSRRKPARPRSHRDVKEATAEWSDTAPLQHKEPPPQTPKPSSLPPPPAAPIPTYPPSQAHGMMPPNYPPPGYGQYGNYLPYMHQQWPPLYPPPRMTLPPPASPHEFPPTLPYKQLYNKLAPEPGVKGSMKTQDREKSSCKVSSHDRRVSEEQNNESQKQKVLEERENLKQEREIRMKKKEYLMKELERLRKQQGELLRKKRREKDGHKDPLLQEISHLQEEVMTQISNLRKEHEAAEKKRNEIDKVALILGLSPSDRPRRASKPADDQESEPPPTEKKREVERSPEGRQASDLTLKTSAVPSSSSRASPNKPPVSAPPPTPPPEPFEYYDAGNHWCKNCNVTSGSMFDFFTHLHSKTHRKTLDPYDRPWASTPTKIIKNMPPEEKLTKPAKGSEFLLPVRGFFCLLCKEFYGDAICAEEHVTTHAHNEKYKNQMYENPLYEQRRNLDRQAGLSSETSGKKRKHEDDEKGSKDKEEKTKHKKDKKDKERKKEDDDATEKEEKVKKEEEEDRLKRGKTGEDYKRSKSLEKERPSYSKQDEDENYRYSKKDDKYRYSKEEENRSRYNRRDDDDQYKNSREEEYRYRYRRDDDGRYDDRPKYGLRDDEDKHKHGKSSDFRSKYDRERDEGKPKTEREAFKKPELDKPVGKPEVSKPEPTPKPYDPAKILCGPSPAMRAKLRKQNMEAVKPAPMTMNTSFGKFTWKKKENVLAKVAEKVAAEFIKEDEAAASQRPVSVEDSFAKSVAVAKEIAEKLGGQPSVPPPWVSNGANRGRIRPNLPAPAAVLRKTTMMGKPAPLNTFLSIRPQNTTSLGPPPRVFSEGLTKTQTTFLENKSVPPVTPGPFEAMPSPAVSGPKPSEAEPPPPVSTPAPFEAKPPPTMYRPAPFEVNSAPPVSKPASVEAKPTPSEAKPIQPTMVKIVSDVAAPGVPESEQTRTVFVKPPPFMNLGDGAQKSEKLKSNLAAAKAQDLFGIFYSSSGQPGPSSITKPATDYRADGTNVNKAPLPAPQAPKPQPQRLAQTQSQPPSEVHTSPQPDPNTSPPSLQSQTKTEIQIASVWSLQSNTFLTPEVAPFETTSQTSQPKLTLPAQSVAQNVPQNQPSTSKSEFPIPPQTEPAKLESTPPTESMPKLTSQIQTELQPEPQPDQDTQAQSHPETHPDAAPESEPKPGPKTRGKTTPTKKTSPIACPVRQTRSQTRYQTRRQQQQQSHSESEPESASGDSESAASDTKGLDTSDSGPRSQPEEGASGEGDPQATEITPETLGLPSDMTSLDFEYDFNFE</sequence>
<dbReference type="GO" id="GO:0008270">
    <property type="term" value="F:zinc ion binding"/>
    <property type="evidence" value="ECO:0007669"/>
    <property type="project" value="InterPro"/>
</dbReference>
<name>A0AAJ8B431_LATCA</name>
<dbReference type="RefSeq" id="XP_050925584.1">
    <property type="nucleotide sequence ID" value="XM_051069627.1"/>
</dbReference>
<organism evidence="3 4">
    <name type="scientific">Lates calcarifer</name>
    <name type="common">Barramundi</name>
    <name type="synonym">Holocentrus calcarifer</name>
    <dbReference type="NCBI Taxonomy" id="8187"/>
    <lineage>
        <taxon>Eukaryota</taxon>
        <taxon>Metazoa</taxon>
        <taxon>Chordata</taxon>
        <taxon>Craniata</taxon>
        <taxon>Vertebrata</taxon>
        <taxon>Euteleostomi</taxon>
        <taxon>Actinopterygii</taxon>
        <taxon>Neopterygii</taxon>
        <taxon>Teleostei</taxon>
        <taxon>Neoteleostei</taxon>
        <taxon>Acanthomorphata</taxon>
        <taxon>Carangaria</taxon>
        <taxon>Carangaria incertae sedis</taxon>
        <taxon>Centropomidae</taxon>
        <taxon>Lates</taxon>
    </lineage>
</organism>
<feature type="compositionally biased region" description="Low complexity" evidence="1">
    <location>
        <begin position="1"/>
        <end position="26"/>
    </location>
</feature>
<dbReference type="GO" id="GO:0003676">
    <property type="term" value="F:nucleic acid binding"/>
    <property type="evidence" value="ECO:0007669"/>
    <property type="project" value="InterPro"/>
</dbReference>
<feature type="region of interest" description="Disordered" evidence="1">
    <location>
        <begin position="1112"/>
        <end position="1135"/>
    </location>
</feature>
<dbReference type="SMART" id="SM00451">
    <property type="entry name" value="ZnF_U1"/>
    <property type="match status" value="2"/>
</dbReference>
<feature type="compositionally biased region" description="Low complexity" evidence="1">
    <location>
        <begin position="658"/>
        <end position="669"/>
    </location>
</feature>
<feature type="compositionally biased region" description="Polar residues" evidence="1">
    <location>
        <begin position="1396"/>
        <end position="1407"/>
    </location>
</feature>
<feature type="compositionally biased region" description="Basic and acidic residues" evidence="1">
    <location>
        <begin position="554"/>
        <end position="571"/>
    </location>
</feature>
<protein>
    <submittedName>
        <fullName evidence="4">Zinc finger protein 318 isoform X1</fullName>
    </submittedName>
</protein>
<feature type="compositionally biased region" description="Low complexity" evidence="1">
    <location>
        <begin position="1530"/>
        <end position="1563"/>
    </location>
</feature>
<feature type="compositionally biased region" description="Polar residues" evidence="1">
    <location>
        <begin position="1156"/>
        <end position="1168"/>
    </location>
</feature>
<feature type="region of interest" description="Disordered" evidence="1">
    <location>
        <begin position="589"/>
        <end position="685"/>
    </location>
</feature>
<feature type="compositionally biased region" description="Pro residues" evidence="1">
    <location>
        <begin position="1216"/>
        <end position="1236"/>
    </location>
</feature>
<reference evidence="4" key="1">
    <citation type="submission" date="2025-08" db="UniProtKB">
        <authorList>
            <consortium name="RefSeq"/>
        </authorList>
    </citation>
    <scope>IDENTIFICATION</scope>
    <source>
        <tissue evidence="4">Brain</tissue>
    </source>
</reference>
<feature type="compositionally biased region" description="Low complexity" evidence="1">
    <location>
        <begin position="330"/>
        <end position="341"/>
    </location>
</feature>
<feature type="compositionally biased region" description="Pro residues" evidence="1">
    <location>
        <begin position="394"/>
        <end position="415"/>
    </location>
</feature>
<gene>
    <name evidence="4" type="primary">znf318</name>
</gene>
<feature type="region of interest" description="Disordered" evidence="1">
    <location>
        <begin position="1"/>
        <end position="89"/>
    </location>
</feature>
<feature type="region of interest" description="Disordered" evidence="1">
    <location>
        <begin position="293"/>
        <end position="428"/>
    </location>
</feature>
<feature type="compositionally biased region" description="Basic and acidic residues" evidence="1">
    <location>
        <begin position="491"/>
        <end position="510"/>
    </location>
</feature>
<feature type="compositionally biased region" description="Polar residues" evidence="1">
    <location>
        <begin position="234"/>
        <end position="248"/>
    </location>
</feature>
<dbReference type="Proteomes" id="UP000694890">
    <property type="component" value="Unplaced"/>
</dbReference>
<dbReference type="PANTHER" id="PTHR15577">
    <property type="entry name" value="ZINC FINGER CONTAINING PROTEIN"/>
    <property type="match status" value="1"/>
</dbReference>
<feature type="compositionally biased region" description="Basic and acidic residues" evidence="1">
    <location>
        <begin position="634"/>
        <end position="646"/>
    </location>
</feature>
<feature type="compositionally biased region" description="Basic and acidic residues" evidence="1">
    <location>
        <begin position="844"/>
        <end position="1011"/>
    </location>
</feature>
<proteinExistence type="predicted"/>
<dbReference type="InterPro" id="IPR003604">
    <property type="entry name" value="Matrin/U1-like-C_Znf_C2H2"/>
</dbReference>
<feature type="compositionally biased region" description="Polar residues" evidence="1">
    <location>
        <begin position="1376"/>
        <end position="1388"/>
    </location>
</feature>
<feature type="region of interest" description="Disordered" evidence="1">
    <location>
        <begin position="1329"/>
        <end position="1407"/>
    </location>
</feature>
<evidence type="ECO:0000313" key="4">
    <source>
        <dbReference type="RefSeq" id="XP_050925584.1"/>
    </source>
</evidence>
<dbReference type="GO" id="GO:0045892">
    <property type="term" value="P:negative regulation of DNA-templated transcription"/>
    <property type="evidence" value="ECO:0007669"/>
    <property type="project" value="TreeGrafter"/>
</dbReference>
<evidence type="ECO:0000313" key="3">
    <source>
        <dbReference type="Proteomes" id="UP000694890"/>
    </source>
</evidence>
<feature type="region of interest" description="Disordered" evidence="1">
    <location>
        <begin position="478"/>
        <end position="533"/>
    </location>
</feature>
<feature type="compositionally biased region" description="Polar residues" evidence="1">
    <location>
        <begin position="1429"/>
        <end position="1460"/>
    </location>
</feature>
<dbReference type="InterPro" id="IPR055309">
    <property type="entry name" value="Znf318-like"/>
</dbReference>
<feature type="compositionally biased region" description="Basic and acidic residues" evidence="1">
    <location>
        <begin position="517"/>
        <end position="533"/>
    </location>
</feature>
<feature type="region of interest" description="Disordered" evidence="1">
    <location>
        <begin position="554"/>
        <end position="573"/>
    </location>
</feature>
<feature type="region of interest" description="Disordered" evidence="1">
    <location>
        <begin position="1426"/>
        <end position="1635"/>
    </location>
</feature>
<feature type="compositionally biased region" description="Polar residues" evidence="1">
    <location>
        <begin position="1179"/>
        <end position="1188"/>
    </location>
</feature>